<dbReference type="Proteomes" id="UP001362999">
    <property type="component" value="Unassembled WGS sequence"/>
</dbReference>
<accession>A0AAW0AHF8</accession>
<feature type="region of interest" description="Disordered" evidence="1">
    <location>
        <begin position="131"/>
        <end position="153"/>
    </location>
</feature>
<gene>
    <name evidence="2" type="ORF">R3P38DRAFT_3209736</name>
</gene>
<sequence>MSSEGRQQKRKIAQAEHDRHTVEEHRAKKEKTDKKKAEDLAEINSCSPIFDVARFTDPEQLKAFTVPQIELQIKWFRLRELETDKKTEIPAISKLKKAEKAEVLVAAIRRWMGRVDGGEVALMGTLAQQTMADEDEVIETDDEDDDAGYGDRD</sequence>
<feature type="compositionally biased region" description="Acidic residues" evidence="1">
    <location>
        <begin position="132"/>
        <end position="153"/>
    </location>
</feature>
<feature type="compositionally biased region" description="Basic and acidic residues" evidence="1">
    <location>
        <begin position="13"/>
        <end position="36"/>
    </location>
</feature>
<evidence type="ECO:0000313" key="2">
    <source>
        <dbReference type="EMBL" id="KAK7012446.1"/>
    </source>
</evidence>
<organism evidence="2 3">
    <name type="scientific">Favolaschia claudopus</name>
    <dbReference type="NCBI Taxonomy" id="2862362"/>
    <lineage>
        <taxon>Eukaryota</taxon>
        <taxon>Fungi</taxon>
        <taxon>Dikarya</taxon>
        <taxon>Basidiomycota</taxon>
        <taxon>Agaricomycotina</taxon>
        <taxon>Agaricomycetes</taxon>
        <taxon>Agaricomycetidae</taxon>
        <taxon>Agaricales</taxon>
        <taxon>Marasmiineae</taxon>
        <taxon>Mycenaceae</taxon>
        <taxon>Favolaschia</taxon>
    </lineage>
</organism>
<evidence type="ECO:0000256" key="1">
    <source>
        <dbReference type="SAM" id="MobiDB-lite"/>
    </source>
</evidence>
<proteinExistence type="predicted"/>
<feature type="region of interest" description="Disordered" evidence="1">
    <location>
        <begin position="1"/>
        <end position="36"/>
    </location>
</feature>
<dbReference type="EMBL" id="JAWWNJ010000065">
    <property type="protein sequence ID" value="KAK7012446.1"/>
    <property type="molecule type" value="Genomic_DNA"/>
</dbReference>
<protein>
    <submittedName>
        <fullName evidence="2">Uncharacterized protein</fullName>
    </submittedName>
</protein>
<comment type="caution">
    <text evidence="2">The sequence shown here is derived from an EMBL/GenBank/DDBJ whole genome shotgun (WGS) entry which is preliminary data.</text>
</comment>
<reference evidence="2 3" key="1">
    <citation type="journal article" date="2024" name="J Genomics">
        <title>Draft genome sequencing and assembly of Favolaschia claudopus CIRM-BRFM 2984 isolated from oak limbs.</title>
        <authorList>
            <person name="Navarro D."/>
            <person name="Drula E."/>
            <person name="Chaduli D."/>
            <person name="Cazenave R."/>
            <person name="Ahrendt S."/>
            <person name="Wang J."/>
            <person name="Lipzen A."/>
            <person name="Daum C."/>
            <person name="Barry K."/>
            <person name="Grigoriev I.V."/>
            <person name="Favel A."/>
            <person name="Rosso M.N."/>
            <person name="Martin F."/>
        </authorList>
    </citation>
    <scope>NUCLEOTIDE SEQUENCE [LARGE SCALE GENOMIC DNA]</scope>
    <source>
        <strain evidence="2 3">CIRM-BRFM 2984</strain>
    </source>
</reference>
<name>A0AAW0AHF8_9AGAR</name>
<dbReference type="AlphaFoldDB" id="A0AAW0AHF8"/>
<evidence type="ECO:0000313" key="3">
    <source>
        <dbReference type="Proteomes" id="UP001362999"/>
    </source>
</evidence>
<keyword evidence="3" id="KW-1185">Reference proteome</keyword>